<accession>A0A1R4K747</accession>
<name>A0A1R4K747_9LACT</name>
<protein>
    <submittedName>
        <fullName evidence="2">Uncharacterized protein</fullName>
    </submittedName>
</protein>
<keyword evidence="1" id="KW-0812">Transmembrane</keyword>
<keyword evidence="1" id="KW-0472">Membrane</keyword>
<reference evidence="2 3" key="1">
    <citation type="submission" date="2017-02" db="EMBL/GenBank/DDBJ databases">
        <authorList>
            <person name="Peterson S.W."/>
        </authorList>
    </citation>
    <scope>NUCLEOTIDE SEQUENCE [LARGE SCALE GENOMIC DNA]</scope>
    <source>
        <strain evidence="2 3">42ea</strain>
    </source>
</reference>
<evidence type="ECO:0000256" key="1">
    <source>
        <dbReference type="SAM" id="Phobius"/>
    </source>
</evidence>
<keyword evidence="1" id="KW-1133">Transmembrane helix</keyword>
<dbReference type="AlphaFoldDB" id="A0A1R4K747"/>
<evidence type="ECO:0000313" key="2">
    <source>
        <dbReference type="EMBL" id="SJN40127.1"/>
    </source>
</evidence>
<dbReference type="Proteomes" id="UP000195611">
    <property type="component" value="Unassembled WGS sequence"/>
</dbReference>
<organism evidence="2 3">
    <name type="scientific">Marinilactibacillus psychrotolerans 42ea</name>
    <dbReference type="NCBI Taxonomy" id="1255609"/>
    <lineage>
        <taxon>Bacteria</taxon>
        <taxon>Bacillati</taxon>
        <taxon>Bacillota</taxon>
        <taxon>Bacilli</taxon>
        <taxon>Lactobacillales</taxon>
        <taxon>Carnobacteriaceae</taxon>
        <taxon>Marinilactibacillus</taxon>
    </lineage>
</organism>
<proteinExistence type="predicted"/>
<dbReference type="EMBL" id="FUKW01000117">
    <property type="protein sequence ID" value="SJN40127.1"/>
    <property type="molecule type" value="Genomic_DNA"/>
</dbReference>
<feature type="transmembrane region" description="Helical" evidence="1">
    <location>
        <begin position="20"/>
        <end position="39"/>
    </location>
</feature>
<gene>
    <name evidence="2" type="ORF">FM115_08410</name>
</gene>
<evidence type="ECO:0000313" key="3">
    <source>
        <dbReference type="Proteomes" id="UP000195611"/>
    </source>
</evidence>
<sequence>MLYSEQNLAGEFVPILNGFIHSYMLIGALVFSIGAINLLREKF</sequence>